<organism evidence="2 3">
    <name type="scientific">Haemonchus contortus</name>
    <name type="common">Barber pole worm</name>
    <dbReference type="NCBI Taxonomy" id="6289"/>
    <lineage>
        <taxon>Eukaryota</taxon>
        <taxon>Metazoa</taxon>
        <taxon>Ecdysozoa</taxon>
        <taxon>Nematoda</taxon>
        <taxon>Chromadorea</taxon>
        <taxon>Rhabditida</taxon>
        <taxon>Rhabditina</taxon>
        <taxon>Rhabditomorpha</taxon>
        <taxon>Strongyloidea</taxon>
        <taxon>Trichostrongylidae</taxon>
        <taxon>Haemonchus</taxon>
    </lineage>
</organism>
<keyword evidence="2" id="KW-1185">Reference proteome</keyword>
<evidence type="ECO:0000313" key="3">
    <source>
        <dbReference type="WBParaSite" id="HCON_00139562-00001"/>
    </source>
</evidence>
<dbReference type="AlphaFoldDB" id="A0A7I4YS35"/>
<feature type="compositionally biased region" description="Polar residues" evidence="1">
    <location>
        <begin position="1"/>
        <end position="18"/>
    </location>
</feature>
<accession>A0A7I4YS35</accession>
<sequence>IGHNSAASTYNTRRNNAKLNADNPSLPIPRLFSRSRFRVKNPEIRLDSACQNSIAGMTGSI</sequence>
<proteinExistence type="predicted"/>
<evidence type="ECO:0000256" key="1">
    <source>
        <dbReference type="SAM" id="MobiDB-lite"/>
    </source>
</evidence>
<evidence type="ECO:0000313" key="2">
    <source>
        <dbReference type="Proteomes" id="UP000025227"/>
    </source>
</evidence>
<feature type="region of interest" description="Disordered" evidence="1">
    <location>
        <begin position="1"/>
        <end position="25"/>
    </location>
</feature>
<reference evidence="3" key="1">
    <citation type="submission" date="2020-12" db="UniProtKB">
        <authorList>
            <consortium name="WormBaseParasite"/>
        </authorList>
    </citation>
    <scope>IDENTIFICATION</scope>
    <source>
        <strain evidence="3">MHco3</strain>
    </source>
</reference>
<dbReference type="Proteomes" id="UP000025227">
    <property type="component" value="Unplaced"/>
</dbReference>
<dbReference type="WBParaSite" id="HCON_00139562-00001">
    <property type="protein sequence ID" value="HCON_00139562-00001"/>
    <property type="gene ID" value="HCON_00139562"/>
</dbReference>
<protein>
    <submittedName>
        <fullName evidence="3">Uncharacterized protein</fullName>
    </submittedName>
</protein>
<name>A0A7I4YS35_HAECO</name>